<evidence type="ECO:0000313" key="9">
    <source>
        <dbReference type="EMBL" id="MBB6670521.1"/>
    </source>
</evidence>
<dbReference type="Gene3D" id="2.40.128.10">
    <property type="match status" value="1"/>
</dbReference>
<dbReference type="AlphaFoldDB" id="A0A7X0RNA1"/>
<evidence type="ECO:0000256" key="3">
    <source>
        <dbReference type="ARBA" id="ARBA00022801"/>
    </source>
</evidence>
<comment type="caution">
    <text evidence="9">The sequence shown here is derived from an EMBL/GenBank/DDBJ whole genome shotgun (WGS) entry which is preliminary data.</text>
</comment>
<keyword evidence="3 7" id="KW-0378">Hydrolase</keyword>
<dbReference type="InterPro" id="IPR050727">
    <property type="entry name" value="GH43_arabinanases"/>
</dbReference>
<feature type="active site" description="Proton donor" evidence="5">
    <location>
        <position position="222"/>
    </location>
</feature>
<proteinExistence type="inferred from homology"/>
<sequence>MMVMLGGCSGADGKAVYPPSPPETKMYDTDNLNDESAWTTTNAHDPSIIKTDDGTYYVVSTDVKVGGEPKPGLMVRKSKDLIRWEWVGHAFDGVPDAAKAWTGGPTLWAPDVHKFGEQYKLYYASSTFGSNTSYIGLATSASMEGPWRDEGEVIKTGAGDGPNAIDPQIAIDAAGDPWFVYGSFFDGIHIAPLDLATGKLREPGFGRRIAARNPQTASGAVEGPYIVYKPAFKKYYLFVSYDSLSSDYNVRVGRADAIDGPYVDFNGRELTDTAYDPSFDVGTKILGGYKFGESEGWTAPGHNSVLQDGDDDYIVHHARPEGDPSWMYLHVRKLLWTKDGWPVVSPERYAGERVQRIPAVDIPGDWERLVQPRWIDGQAESEPLRLLKGGKIDAADGKDSWSFDGEHTLTLTWSGEDGADTVETVLLLPSWDWELNRPTLVFTGLDGTGQAVWGKKLNDPAR</sequence>
<reference evidence="9 10" key="1">
    <citation type="submission" date="2020-08" db="EMBL/GenBank/DDBJ databases">
        <title>Cohnella phylogeny.</title>
        <authorList>
            <person name="Dunlap C."/>
        </authorList>
    </citation>
    <scope>NUCLEOTIDE SEQUENCE [LARGE SCALE GENOMIC DNA]</scope>
    <source>
        <strain evidence="9 10">DSM 28246</strain>
    </source>
</reference>
<evidence type="ECO:0000256" key="5">
    <source>
        <dbReference type="PIRSR" id="PIRSR606710-1"/>
    </source>
</evidence>
<dbReference type="Gene3D" id="2.115.10.20">
    <property type="entry name" value="Glycosyl hydrolase domain, family 43"/>
    <property type="match status" value="1"/>
</dbReference>
<keyword evidence="10" id="KW-1185">Reference proteome</keyword>
<comment type="pathway">
    <text evidence="1">Glycan metabolism; L-arabinan degradation.</text>
</comment>
<name>A0A7X0RNA1_9BACL</name>
<dbReference type="EMBL" id="JACJVP010000008">
    <property type="protein sequence ID" value="MBB6670521.1"/>
    <property type="molecule type" value="Genomic_DNA"/>
</dbReference>
<evidence type="ECO:0000256" key="2">
    <source>
        <dbReference type="ARBA" id="ARBA00009865"/>
    </source>
</evidence>
<evidence type="ECO:0000256" key="1">
    <source>
        <dbReference type="ARBA" id="ARBA00004834"/>
    </source>
</evidence>
<evidence type="ECO:0000259" key="8">
    <source>
        <dbReference type="Pfam" id="PF16369"/>
    </source>
</evidence>
<dbReference type="SUPFAM" id="SSF75005">
    <property type="entry name" value="Arabinanase/levansucrase/invertase"/>
    <property type="match status" value="1"/>
</dbReference>
<dbReference type="Pfam" id="PF16369">
    <property type="entry name" value="GH43_C"/>
    <property type="match status" value="1"/>
</dbReference>
<comment type="similarity">
    <text evidence="2 7">Belongs to the glycosyl hydrolase 43 family.</text>
</comment>
<dbReference type="PANTHER" id="PTHR43301:SF3">
    <property type="entry name" value="ARABINAN ENDO-1,5-ALPHA-L-ARABINOSIDASE A-RELATED"/>
    <property type="match status" value="1"/>
</dbReference>
<dbReference type="PANTHER" id="PTHR43301">
    <property type="entry name" value="ARABINAN ENDO-1,5-ALPHA-L-ARABINOSIDASE"/>
    <property type="match status" value="1"/>
</dbReference>
<feature type="site" description="Important for catalytic activity, responsible for pKa modulation of the active site Glu and correct orientation of both the proton donor and substrate" evidence="6">
    <location>
        <position position="166"/>
    </location>
</feature>
<dbReference type="InterPro" id="IPR032291">
    <property type="entry name" value="Abn2_C"/>
</dbReference>
<dbReference type="GO" id="GO:0005975">
    <property type="term" value="P:carbohydrate metabolic process"/>
    <property type="evidence" value="ECO:0007669"/>
    <property type="project" value="InterPro"/>
</dbReference>
<dbReference type="InterPro" id="IPR006710">
    <property type="entry name" value="Glyco_hydro_43"/>
</dbReference>
<dbReference type="Pfam" id="PF04616">
    <property type="entry name" value="Glyco_hydro_43"/>
    <property type="match status" value="1"/>
</dbReference>
<dbReference type="CDD" id="cd08998">
    <property type="entry name" value="GH43_Arb43a-like"/>
    <property type="match status" value="1"/>
</dbReference>
<protein>
    <submittedName>
        <fullName evidence="9">Arabinan endo-1,5-alpha-L-arabinosidase</fullName>
    </submittedName>
</protein>
<feature type="domain" description="Extracellular endo-alpha-(1-&gt;5)-L-arabinanase C-terminal" evidence="8">
    <location>
        <begin position="346"/>
        <end position="454"/>
    </location>
</feature>
<accession>A0A7X0RNA1</accession>
<evidence type="ECO:0000256" key="7">
    <source>
        <dbReference type="RuleBase" id="RU361187"/>
    </source>
</evidence>
<evidence type="ECO:0000256" key="4">
    <source>
        <dbReference type="ARBA" id="ARBA00023295"/>
    </source>
</evidence>
<gene>
    <name evidence="9" type="ORF">H7C19_07450</name>
</gene>
<dbReference type="Proteomes" id="UP000547209">
    <property type="component" value="Unassembled WGS sequence"/>
</dbReference>
<dbReference type="InterPro" id="IPR023296">
    <property type="entry name" value="Glyco_hydro_beta-prop_sf"/>
</dbReference>
<evidence type="ECO:0000313" key="10">
    <source>
        <dbReference type="Proteomes" id="UP000547209"/>
    </source>
</evidence>
<organism evidence="9 10">
    <name type="scientific">Cohnella nanjingensis</name>
    <dbReference type="NCBI Taxonomy" id="1387779"/>
    <lineage>
        <taxon>Bacteria</taxon>
        <taxon>Bacillati</taxon>
        <taxon>Bacillota</taxon>
        <taxon>Bacilli</taxon>
        <taxon>Bacillales</taxon>
        <taxon>Paenibacillaceae</taxon>
        <taxon>Cohnella</taxon>
    </lineage>
</organism>
<feature type="active site" description="Proton acceptor" evidence="5">
    <location>
        <position position="45"/>
    </location>
</feature>
<keyword evidence="4 7" id="KW-0326">Glycosidase</keyword>
<evidence type="ECO:0000256" key="6">
    <source>
        <dbReference type="PIRSR" id="PIRSR606710-2"/>
    </source>
</evidence>
<dbReference type="GO" id="GO:0004553">
    <property type="term" value="F:hydrolase activity, hydrolyzing O-glycosyl compounds"/>
    <property type="evidence" value="ECO:0007669"/>
    <property type="project" value="InterPro"/>
</dbReference>